<evidence type="ECO:0000256" key="1">
    <source>
        <dbReference type="SAM" id="MobiDB-lite"/>
    </source>
</evidence>
<comment type="caution">
    <text evidence="2">The sequence shown here is derived from an EMBL/GenBank/DDBJ whole genome shotgun (WGS) entry which is preliminary data.</text>
</comment>
<proteinExistence type="predicted"/>
<dbReference type="Proteomes" id="UP001219525">
    <property type="component" value="Unassembled WGS sequence"/>
</dbReference>
<gene>
    <name evidence="2" type="ORF">GGX14DRAFT_383951</name>
</gene>
<protein>
    <submittedName>
        <fullName evidence="2">Uncharacterized protein</fullName>
    </submittedName>
</protein>
<feature type="region of interest" description="Disordered" evidence="1">
    <location>
        <begin position="1"/>
        <end position="39"/>
    </location>
</feature>
<evidence type="ECO:0000313" key="2">
    <source>
        <dbReference type="EMBL" id="KAJ7229989.1"/>
    </source>
</evidence>
<accession>A0AAD6YUF4</accession>
<keyword evidence="3" id="KW-1185">Reference proteome</keyword>
<reference evidence="2" key="1">
    <citation type="submission" date="2023-03" db="EMBL/GenBank/DDBJ databases">
        <title>Massive genome expansion in bonnet fungi (Mycena s.s.) driven by repeated elements and novel gene families across ecological guilds.</title>
        <authorList>
            <consortium name="Lawrence Berkeley National Laboratory"/>
            <person name="Harder C.B."/>
            <person name="Miyauchi S."/>
            <person name="Viragh M."/>
            <person name="Kuo A."/>
            <person name="Thoen E."/>
            <person name="Andreopoulos B."/>
            <person name="Lu D."/>
            <person name="Skrede I."/>
            <person name="Drula E."/>
            <person name="Henrissat B."/>
            <person name="Morin E."/>
            <person name="Kohler A."/>
            <person name="Barry K."/>
            <person name="LaButti K."/>
            <person name="Morin E."/>
            <person name="Salamov A."/>
            <person name="Lipzen A."/>
            <person name="Mereny Z."/>
            <person name="Hegedus B."/>
            <person name="Baldrian P."/>
            <person name="Stursova M."/>
            <person name="Weitz H."/>
            <person name="Taylor A."/>
            <person name="Grigoriev I.V."/>
            <person name="Nagy L.G."/>
            <person name="Martin F."/>
            <person name="Kauserud H."/>
        </authorList>
    </citation>
    <scope>NUCLEOTIDE SEQUENCE</scope>
    <source>
        <strain evidence="2">9144</strain>
    </source>
</reference>
<dbReference type="AlphaFoldDB" id="A0AAD6YUF4"/>
<sequence length="109" mass="11148">MPDLDSHGGLGNGTGKPAGIPGSTRTRTRGGCAPVPAGTDGCLPVPVPARVKPVNPRGYRLPVPLPIYSISCQVWDQDAAWAQPGQSEVPGGCGKVVPQALPLFQPSKA</sequence>
<evidence type="ECO:0000313" key="3">
    <source>
        <dbReference type="Proteomes" id="UP001219525"/>
    </source>
</evidence>
<dbReference type="EMBL" id="JARJCW010000001">
    <property type="protein sequence ID" value="KAJ7229989.1"/>
    <property type="molecule type" value="Genomic_DNA"/>
</dbReference>
<organism evidence="2 3">
    <name type="scientific">Mycena pura</name>
    <dbReference type="NCBI Taxonomy" id="153505"/>
    <lineage>
        <taxon>Eukaryota</taxon>
        <taxon>Fungi</taxon>
        <taxon>Dikarya</taxon>
        <taxon>Basidiomycota</taxon>
        <taxon>Agaricomycotina</taxon>
        <taxon>Agaricomycetes</taxon>
        <taxon>Agaricomycetidae</taxon>
        <taxon>Agaricales</taxon>
        <taxon>Marasmiineae</taxon>
        <taxon>Mycenaceae</taxon>
        <taxon>Mycena</taxon>
    </lineage>
</organism>
<name>A0AAD6YUF4_9AGAR</name>